<accession>A0ABQ6MJY7</accession>
<dbReference type="PANTHER" id="PTHR46241">
    <property type="entry name" value="ARMADILLO REPEAT-CONTAINING PROTEIN 4 ARMC4"/>
    <property type="match status" value="1"/>
</dbReference>
<dbReference type="Gene3D" id="1.25.10.10">
    <property type="entry name" value="Leucine-rich Repeat Variant"/>
    <property type="match status" value="2"/>
</dbReference>
<feature type="region of interest" description="Disordered" evidence="1">
    <location>
        <begin position="1"/>
        <end position="41"/>
    </location>
</feature>
<comment type="caution">
    <text evidence="2">The sequence shown here is derived from an EMBL/GenBank/DDBJ whole genome shotgun (WGS) entry which is preliminary data.</text>
</comment>
<name>A0ABQ6MJY7_9STRA</name>
<keyword evidence="3" id="KW-1185">Reference proteome</keyword>
<dbReference type="EMBL" id="BRYB01001505">
    <property type="protein sequence ID" value="GMI27298.1"/>
    <property type="molecule type" value="Genomic_DNA"/>
</dbReference>
<evidence type="ECO:0000313" key="3">
    <source>
        <dbReference type="Proteomes" id="UP001165060"/>
    </source>
</evidence>
<feature type="compositionally biased region" description="Acidic residues" evidence="1">
    <location>
        <begin position="1379"/>
        <end position="1399"/>
    </location>
</feature>
<evidence type="ECO:0000256" key="1">
    <source>
        <dbReference type="SAM" id="MobiDB-lite"/>
    </source>
</evidence>
<feature type="compositionally biased region" description="Basic and acidic residues" evidence="1">
    <location>
        <begin position="1407"/>
        <end position="1416"/>
    </location>
</feature>
<feature type="compositionally biased region" description="Low complexity" evidence="1">
    <location>
        <begin position="1"/>
        <end position="23"/>
    </location>
</feature>
<reference evidence="2 3" key="1">
    <citation type="journal article" date="2023" name="Commun. Biol.">
        <title>Genome analysis of Parmales, the sister group of diatoms, reveals the evolutionary specialization of diatoms from phago-mixotrophs to photoautotrophs.</title>
        <authorList>
            <person name="Ban H."/>
            <person name="Sato S."/>
            <person name="Yoshikawa S."/>
            <person name="Yamada K."/>
            <person name="Nakamura Y."/>
            <person name="Ichinomiya M."/>
            <person name="Sato N."/>
            <person name="Blanc-Mathieu R."/>
            <person name="Endo H."/>
            <person name="Kuwata A."/>
            <person name="Ogata H."/>
        </authorList>
    </citation>
    <scope>NUCLEOTIDE SEQUENCE [LARGE SCALE GENOMIC DNA]</scope>
</reference>
<feature type="region of interest" description="Disordered" evidence="1">
    <location>
        <begin position="1377"/>
        <end position="1416"/>
    </location>
</feature>
<feature type="compositionally biased region" description="Low complexity" evidence="1">
    <location>
        <begin position="249"/>
        <end position="268"/>
    </location>
</feature>
<evidence type="ECO:0000313" key="2">
    <source>
        <dbReference type="EMBL" id="GMI27298.1"/>
    </source>
</evidence>
<dbReference type="Proteomes" id="UP001165060">
    <property type="component" value="Unassembled WGS sequence"/>
</dbReference>
<dbReference type="PANTHER" id="PTHR46241:SF1">
    <property type="entry name" value="OUTER DYNEIN ARM-DOCKING COMPLEX SUBUNIT 2"/>
    <property type="match status" value="1"/>
</dbReference>
<dbReference type="SUPFAM" id="SSF48371">
    <property type="entry name" value="ARM repeat"/>
    <property type="match status" value="2"/>
</dbReference>
<organism evidence="2 3">
    <name type="scientific">Tetraparma gracilis</name>
    <dbReference type="NCBI Taxonomy" id="2962635"/>
    <lineage>
        <taxon>Eukaryota</taxon>
        <taxon>Sar</taxon>
        <taxon>Stramenopiles</taxon>
        <taxon>Ochrophyta</taxon>
        <taxon>Bolidophyceae</taxon>
        <taxon>Parmales</taxon>
        <taxon>Triparmaceae</taxon>
        <taxon>Tetraparma</taxon>
    </lineage>
</organism>
<sequence length="1813" mass="197074">MVSFPASAAASPSAPPGSASLLSKMKRAAHRSGGGSHHVPFTPAVVRSSVTHSVVLLSTEVAPGAPFEEHTLSLPAAGTFQDICAAAEKEFGYARPAAVRVARTLTVGALTAGSVGSDVAADQTLAATVFNTADLRAALARHAQALPARRERRVDALALEVLGNVRAKGGAEAVLGLNRLWELLHRQSNLRAATEDMVDALVARLADEAFEVGEAAARVVWKCTEHAALAARLTSDAGFQLVQPVQPASSEPGTPSTKPGTPSTKPGSLSPPVSVILLNNLMRRTKSRAGALDNACHPYFYHNLGALLSLASSPSGGSRVRDRVVDHAEVLLQMCVRGGHIETLKLAAEGLCRILATSRKARRLVAGSEAIPRISHLLLSDNTYVVHAASAAVAVFARTPADRKLIHGSLVVDLFHASLEACLWCQSEMKSTLEVVTSSAMTHAHQHHHSNSASDIVEGILEHCSSAVWGFAVVLVRDGHAEDLLDEDNKWLADLLSLIKFRDVRLQPCVTTAVSGALGVLSSALGPQLAAVEGVTGQVFAAATEAGGDEATVDCLSSALAHLSTQQGPELASLVGRGAVEAIMASFKAVKSSPSDPADKNPLLLNFATSVLYIADQCTSSGGGSAAEWPSSRLALLVPVLSERNKSVLVAATSAIWCLSRISENRKVLGSLWAVAGLLKVLDGFSDLELKEKTLGALWLLCGYPKNCVRLAMGGGIHTLSSFLKYEDKRAYVTIKTLAVGLLFRLQTNPDIFELMKQLDIEESLLALLTSEHITPYMHVQLAGLIYFMSQDKQSRSRFAAATDNKYYLEDMFADMVFRSNSEVQTLGAFGVTLLAMRIASKKHFGKIKVVTGIASMLRDDRTFDNADRVKILHALLNLSQDAVCQRQICDSSLPQLIAHARAGANAETEEAGLLSEFAASILSNLSNDGDCRAEMYKTHLSSCGKALSTLHKTIGSGGMGADTGTLEASLHSSTLFENNDASVATPLPEGVTALQLRQKMEAAEELNKKAELAAMGKLKGSLRKPVTSLWEDEPIENEMKTAVETVRMSDTMMSSVMKSSVVGSVAASSSLRKSSVAGGGGAGGPTKMLLSTPNAAATKNQNLDNFAKTEGRPQTAPDTMLRTTHKKRVPKILAPLRSSHRVGPVGRLGSSSTVEGENRWRPPIITYEKSTASTFEDPDSGVVVENATRTKNSEKIAGAKYSVTLQPPVHYNKFSFNTNKFMAADEKKLMKAPTPVTLHMWKKSKDSVIGHGLFDHFISDTGETMFFYHTSSVVCEALEPGPFPRPGLPDTLQHILQSSLPPPGQVRHPHGTATDAKPHIPQVVPCPMIEKHYIPLCSLATKASLRSMRPSVEQIRRANMFGAIPIDPIKLLVCMEKEESEEEEEEESVESSEEEEPEVPWTLDDSSFKERKQKADSRDYVDTPKVVSKALNVDFDRMLKEPRLAKLVGKEDAEVKSGEKKVEDELAEIRKSLEPLYKTIVHAFEYYCLVANNFTRTAFEMGENSYNRFVTDCKLVDKKFSTETAQQIFVAVNVESDKKSAESTINEDKCLMRMEFVEVIIRAAIVKYKEEANHDISDAVAMLVERDLKPNIPPQGQVNCDDFRVNRLYCREVDEVLVKHHGVLKLVYEKYRNFKVVAGLAIFSIPQWIQFLKDSSMLEEHNEDFSAREAMLAFFNSRMAVVDEVKSRNKYISLNFVDFVEAIARVTDMITVPLDSDLEFAGAKNMVHYKLLKANNAGVEVKVEVKKRLLTRRPSTEFLAESKRPLAEKLDKAIKLIVGNLGVVGKGVLQHEKHRIHLVPGYVLEEQIVKEV</sequence>
<feature type="region of interest" description="Disordered" evidence="1">
    <location>
        <begin position="245"/>
        <end position="272"/>
    </location>
</feature>
<gene>
    <name evidence="2" type="ORF">TeGR_g10163</name>
</gene>
<dbReference type="InterPro" id="IPR016024">
    <property type="entry name" value="ARM-type_fold"/>
</dbReference>
<dbReference type="InterPro" id="IPR011989">
    <property type="entry name" value="ARM-like"/>
</dbReference>
<proteinExistence type="predicted"/>
<protein>
    <submittedName>
        <fullName evidence="2">Uncharacterized protein</fullName>
    </submittedName>
</protein>